<accession>A0AAW5Q4D5</accession>
<dbReference type="RefSeq" id="WP_168169036.1">
    <property type="nucleotide sequence ID" value="NZ_JALXRO010000002.1"/>
</dbReference>
<comment type="caution">
    <text evidence="1">The sequence shown here is derived from an EMBL/GenBank/DDBJ whole genome shotgun (WGS) entry which is preliminary data.</text>
</comment>
<dbReference type="EMBL" id="JALXTC010000004">
    <property type="protein sequence ID" value="MCT2116458.1"/>
    <property type="molecule type" value="Genomic_DNA"/>
</dbReference>
<proteinExistence type="predicted"/>
<name>A0AAW5Q4D5_9ACTN</name>
<reference evidence="1" key="1">
    <citation type="submission" date="2022-04" db="EMBL/GenBank/DDBJ databases">
        <title>Human microbiome associated bacterial genomes.</title>
        <authorList>
            <person name="Sandstrom S."/>
            <person name="Salamzade R."/>
            <person name="Kalan L.R."/>
        </authorList>
    </citation>
    <scope>NUCLEOTIDE SEQUENCE</scope>
    <source>
        <strain evidence="1">P3-SID1762</strain>
    </source>
</reference>
<evidence type="ECO:0000313" key="1">
    <source>
        <dbReference type="EMBL" id="MCT2116458.1"/>
    </source>
</evidence>
<dbReference type="Proteomes" id="UP001206890">
    <property type="component" value="Unassembled WGS sequence"/>
</dbReference>
<gene>
    <name evidence="1" type="ORF">M3D93_01590</name>
</gene>
<sequence length="48" mass="5309">MNCRKCHKPVHPCPVCKGGPGTGMFGKLTCSTCNNTGFLCHRHDGYWK</sequence>
<dbReference type="AlphaFoldDB" id="A0AAW5Q4D5"/>
<organism evidence="1 2">
    <name type="scientific">Dietzia cinnamea</name>
    <dbReference type="NCBI Taxonomy" id="321318"/>
    <lineage>
        <taxon>Bacteria</taxon>
        <taxon>Bacillati</taxon>
        <taxon>Actinomycetota</taxon>
        <taxon>Actinomycetes</taxon>
        <taxon>Mycobacteriales</taxon>
        <taxon>Dietziaceae</taxon>
        <taxon>Dietzia</taxon>
    </lineage>
</organism>
<evidence type="ECO:0000313" key="2">
    <source>
        <dbReference type="Proteomes" id="UP001206890"/>
    </source>
</evidence>
<protein>
    <submittedName>
        <fullName evidence="1">Uncharacterized protein</fullName>
    </submittedName>
</protein>